<dbReference type="GO" id="GO:0007098">
    <property type="term" value="P:centrosome cycle"/>
    <property type="evidence" value="ECO:0007669"/>
    <property type="project" value="TreeGrafter"/>
</dbReference>
<dbReference type="CTD" id="32752"/>
<evidence type="ECO:0000259" key="13">
    <source>
        <dbReference type="PROSITE" id="PS50106"/>
    </source>
</evidence>
<dbReference type="AlphaFoldDB" id="A0A6J1WBN8"/>
<evidence type="ECO:0000313" key="15">
    <source>
        <dbReference type="Proteomes" id="UP001652740"/>
    </source>
</evidence>
<keyword evidence="11" id="KW-0131">Cell cycle</keyword>
<evidence type="ECO:0000256" key="7">
    <source>
        <dbReference type="ARBA" id="ARBA00022490"/>
    </source>
</evidence>
<dbReference type="InterPro" id="IPR051741">
    <property type="entry name" value="PAR6_homolog"/>
</dbReference>
<keyword evidence="7" id="KW-0963">Cytoplasm</keyword>
<comment type="similarity">
    <text evidence="4">Belongs to the PAR6 family.</text>
</comment>
<dbReference type="GO" id="GO:0005886">
    <property type="term" value="C:plasma membrane"/>
    <property type="evidence" value="ECO:0007669"/>
    <property type="project" value="UniProtKB-SubCell"/>
</dbReference>
<dbReference type="Proteomes" id="UP001652740">
    <property type="component" value="Unplaced"/>
</dbReference>
<dbReference type="InterPro" id="IPR034868">
    <property type="entry name" value="PB1_Par6"/>
</dbReference>
<sequence>MSKNKIAARIDSQSVEVKTKFDAEFRRFSLSRTEKLKYEDFKGLIEKLHRLHDVAFLISYTDPRDGDLLPINNDDNLARALLTARPLLRVIIQRKGDSLEELNGYGTMRPRNIISSILSGTPAKNKGLAISNPHDFRMVSAIIDVDIVPETCRRVKLLKHGSDRPLGFFIRDGTSVRVTPNGVERSPGIFISRLVPGGLAESTGLLGVNDEVLEVNGIDVSNKTLDQVTDMMVANSSNLIITVRPANQRAGAAAAAAPADTASRTSAASHHDSEPDEDRFDQDEQDEIVDLTAVTLEEQPEPSNFSHIPTKDDGQVLHL</sequence>
<keyword evidence="6" id="KW-1003">Cell membrane</keyword>
<dbReference type="InterPro" id="IPR053793">
    <property type="entry name" value="PB1-like"/>
</dbReference>
<dbReference type="SMART" id="SM00666">
    <property type="entry name" value="PB1"/>
    <property type="match status" value="1"/>
</dbReference>
<dbReference type="GO" id="GO:0005737">
    <property type="term" value="C:cytoplasm"/>
    <property type="evidence" value="ECO:0007669"/>
    <property type="project" value="UniProtKB-SubCell"/>
</dbReference>
<dbReference type="RefSeq" id="XP_026750401.1">
    <property type="nucleotide sequence ID" value="XM_026894600.3"/>
</dbReference>
<keyword evidence="10" id="KW-0472">Membrane</keyword>
<feature type="compositionally biased region" description="Basic and acidic residues" evidence="12">
    <location>
        <begin position="309"/>
        <end position="319"/>
    </location>
</feature>
<dbReference type="CDD" id="cd06718">
    <property type="entry name" value="PDZ_Par6-like"/>
    <property type="match status" value="1"/>
</dbReference>
<dbReference type="FunFam" id="3.10.20.90:FF:000031">
    <property type="entry name" value="Partitioning defective 6 homolog alpha"/>
    <property type="match status" value="1"/>
</dbReference>
<feature type="compositionally biased region" description="Low complexity" evidence="12">
    <location>
        <begin position="252"/>
        <end position="268"/>
    </location>
</feature>
<dbReference type="CDD" id="cd06403">
    <property type="entry name" value="PB1_Par6"/>
    <property type="match status" value="1"/>
</dbReference>
<dbReference type="PANTHER" id="PTHR14102:SF11">
    <property type="entry name" value="LD29223P"/>
    <property type="match status" value="1"/>
</dbReference>
<feature type="region of interest" description="Disordered" evidence="12">
    <location>
        <begin position="252"/>
        <end position="319"/>
    </location>
</feature>
<dbReference type="OrthoDB" id="5868434at2759"/>
<name>A0A6J1WBN8_GALME</name>
<dbReference type="PROSITE" id="PS51745">
    <property type="entry name" value="PB1"/>
    <property type="match status" value="1"/>
</dbReference>
<dbReference type="Gene3D" id="3.10.20.90">
    <property type="entry name" value="Phosphatidylinositol 3-kinase Catalytic Subunit, Chain A, domain 1"/>
    <property type="match status" value="1"/>
</dbReference>
<proteinExistence type="inferred from homology"/>
<dbReference type="FunFam" id="2.30.42.10:FF:000030">
    <property type="entry name" value="Partitioning defective 6 homolog beta"/>
    <property type="match status" value="1"/>
</dbReference>
<evidence type="ECO:0000256" key="9">
    <source>
        <dbReference type="ARBA" id="ARBA00022949"/>
    </source>
</evidence>
<gene>
    <name evidence="16" type="primary">LOC113511034</name>
</gene>
<evidence type="ECO:0000256" key="5">
    <source>
        <dbReference type="ARBA" id="ARBA00022427"/>
    </source>
</evidence>
<evidence type="ECO:0000313" key="16">
    <source>
        <dbReference type="RefSeq" id="XP_026750401.1"/>
    </source>
</evidence>
<feature type="compositionally biased region" description="Acidic residues" evidence="12">
    <location>
        <begin position="274"/>
        <end position="289"/>
    </location>
</feature>
<dbReference type="GeneID" id="113511034"/>
<evidence type="ECO:0000256" key="12">
    <source>
        <dbReference type="SAM" id="MobiDB-lite"/>
    </source>
</evidence>
<comment type="subcellular location">
    <subcellularLocation>
        <location evidence="2">Cell junction</location>
        <location evidence="2">Tight junction</location>
    </subcellularLocation>
    <subcellularLocation>
        <location evidence="1">Cell membrane</location>
    </subcellularLocation>
    <subcellularLocation>
        <location evidence="3">Cytoplasm</location>
    </subcellularLocation>
</comment>
<dbReference type="GO" id="GO:0051301">
    <property type="term" value="P:cell division"/>
    <property type="evidence" value="ECO:0007669"/>
    <property type="project" value="UniProtKB-KW"/>
</dbReference>
<evidence type="ECO:0000256" key="11">
    <source>
        <dbReference type="ARBA" id="ARBA00023306"/>
    </source>
</evidence>
<dbReference type="SMART" id="SM00228">
    <property type="entry name" value="PDZ"/>
    <property type="match status" value="1"/>
</dbReference>
<keyword evidence="8" id="KW-0132">Cell division</keyword>
<evidence type="ECO:0000256" key="8">
    <source>
        <dbReference type="ARBA" id="ARBA00022618"/>
    </source>
</evidence>
<keyword evidence="5" id="KW-0796">Tight junction</keyword>
<dbReference type="PROSITE" id="PS50106">
    <property type="entry name" value="PDZ"/>
    <property type="match status" value="1"/>
</dbReference>
<feature type="domain" description="PB1" evidence="14">
    <location>
        <begin position="14"/>
        <end position="95"/>
    </location>
</feature>
<dbReference type="InterPro" id="IPR036034">
    <property type="entry name" value="PDZ_sf"/>
</dbReference>
<protein>
    <submittedName>
        <fullName evidence="16">Partitioning defective protein 6</fullName>
    </submittedName>
</protein>
<dbReference type="InterPro" id="IPR000270">
    <property type="entry name" value="PB1_dom"/>
</dbReference>
<dbReference type="FunCoup" id="A0A6J1WBN8">
    <property type="interactions" value="342"/>
</dbReference>
<dbReference type="KEGG" id="gmw:113511034"/>
<dbReference type="Gene3D" id="2.30.42.10">
    <property type="match status" value="1"/>
</dbReference>
<dbReference type="Pfam" id="PF00564">
    <property type="entry name" value="PB1"/>
    <property type="match status" value="1"/>
</dbReference>
<organism evidence="15 16">
    <name type="scientific">Galleria mellonella</name>
    <name type="common">Greater wax moth</name>
    <dbReference type="NCBI Taxonomy" id="7137"/>
    <lineage>
        <taxon>Eukaryota</taxon>
        <taxon>Metazoa</taxon>
        <taxon>Ecdysozoa</taxon>
        <taxon>Arthropoda</taxon>
        <taxon>Hexapoda</taxon>
        <taxon>Insecta</taxon>
        <taxon>Pterygota</taxon>
        <taxon>Neoptera</taxon>
        <taxon>Endopterygota</taxon>
        <taxon>Lepidoptera</taxon>
        <taxon>Glossata</taxon>
        <taxon>Ditrysia</taxon>
        <taxon>Pyraloidea</taxon>
        <taxon>Pyralidae</taxon>
        <taxon>Galleriinae</taxon>
        <taxon>Galleria</taxon>
    </lineage>
</organism>
<feature type="domain" description="PDZ" evidence="13">
    <location>
        <begin position="154"/>
        <end position="247"/>
    </location>
</feature>
<dbReference type="SUPFAM" id="SSF54277">
    <property type="entry name" value="CAD &amp; PB1 domains"/>
    <property type="match status" value="1"/>
</dbReference>
<evidence type="ECO:0000256" key="1">
    <source>
        <dbReference type="ARBA" id="ARBA00004236"/>
    </source>
</evidence>
<keyword evidence="9" id="KW-0965">Cell junction</keyword>
<dbReference type="Pfam" id="PF00595">
    <property type="entry name" value="PDZ"/>
    <property type="match status" value="1"/>
</dbReference>
<dbReference type="SUPFAM" id="SSF50156">
    <property type="entry name" value="PDZ domain-like"/>
    <property type="match status" value="1"/>
</dbReference>
<evidence type="ECO:0000256" key="2">
    <source>
        <dbReference type="ARBA" id="ARBA00004435"/>
    </source>
</evidence>
<evidence type="ECO:0000256" key="10">
    <source>
        <dbReference type="ARBA" id="ARBA00023136"/>
    </source>
</evidence>
<evidence type="ECO:0000259" key="14">
    <source>
        <dbReference type="PROSITE" id="PS51745"/>
    </source>
</evidence>
<accession>A0A6J1WBN8</accession>
<evidence type="ECO:0000256" key="3">
    <source>
        <dbReference type="ARBA" id="ARBA00004496"/>
    </source>
</evidence>
<evidence type="ECO:0000256" key="4">
    <source>
        <dbReference type="ARBA" id="ARBA00008625"/>
    </source>
</evidence>
<keyword evidence="15" id="KW-1185">Reference proteome</keyword>
<dbReference type="PANTHER" id="PTHR14102">
    <property type="entry name" value="PAR-6-RELATED"/>
    <property type="match status" value="1"/>
</dbReference>
<dbReference type="InParanoid" id="A0A6J1WBN8"/>
<dbReference type="InterPro" id="IPR001478">
    <property type="entry name" value="PDZ"/>
</dbReference>
<dbReference type="GO" id="GO:0005923">
    <property type="term" value="C:bicellular tight junction"/>
    <property type="evidence" value="ECO:0007669"/>
    <property type="project" value="UniProtKB-SubCell"/>
</dbReference>
<evidence type="ECO:0000256" key="6">
    <source>
        <dbReference type="ARBA" id="ARBA00022475"/>
    </source>
</evidence>
<reference evidence="16" key="1">
    <citation type="submission" date="2025-08" db="UniProtKB">
        <authorList>
            <consortium name="RefSeq"/>
        </authorList>
    </citation>
    <scope>IDENTIFICATION</scope>
    <source>
        <tissue evidence="16">Whole larvae</tissue>
    </source>
</reference>